<name>A0AA37HZG3_XYLRU</name>
<evidence type="ECO:0000313" key="4">
    <source>
        <dbReference type="EMBL" id="GJG32302.1"/>
    </source>
</evidence>
<dbReference type="Gene3D" id="2.40.170.20">
    <property type="entry name" value="TonB-dependent receptor, beta-barrel domain"/>
    <property type="match status" value="1"/>
</dbReference>
<dbReference type="AlphaFoldDB" id="A0AA37HZG3"/>
<reference evidence="4" key="1">
    <citation type="submission" date="2021-08" db="EMBL/GenBank/DDBJ databases">
        <title>Prevotella lacticifex sp. nov., isolated from rumen of cow.</title>
        <authorList>
            <person name="Shinkai T."/>
            <person name="Ikeyama N."/>
            <person name="Kumagai M."/>
            <person name="Ohmori H."/>
            <person name="Sakamoto M."/>
            <person name="Ohkuma M."/>
            <person name="Mitsumori M."/>
        </authorList>
    </citation>
    <scope>NUCLEOTIDE SEQUENCE</scope>
    <source>
        <strain evidence="4">JCM 8259</strain>
    </source>
</reference>
<dbReference type="EMBL" id="BPTT01000001">
    <property type="protein sequence ID" value="GJG32302.1"/>
    <property type="molecule type" value="Genomic_DNA"/>
</dbReference>
<comment type="subcellular location">
    <subcellularLocation>
        <location evidence="1">Cell outer membrane</location>
    </subcellularLocation>
</comment>
<gene>
    <name evidence="4" type="ORF">PRMUPPPA20_04110</name>
</gene>
<keyword evidence="2" id="KW-0472">Membrane</keyword>
<dbReference type="InterPro" id="IPR036942">
    <property type="entry name" value="Beta-barrel_TonB_sf"/>
</dbReference>
<keyword evidence="3" id="KW-0998">Cell outer membrane</keyword>
<evidence type="ECO:0000256" key="3">
    <source>
        <dbReference type="ARBA" id="ARBA00023237"/>
    </source>
</evidence>
<evidence type="ECO:0000256" key="2">
    <source>
        <dbReference type="ARBA" id="ARBA00023136"/>
    </source>
</evidence>
<proteinExistence type="predicted"/>
<dbReference type="SUPFAM" id="SSF56935">
    <property type="entry name" value="Porins"/>
    <property type="match status" value="1"/>
</dbReference>
<organism evidence="4 5">
    <name type="scientific">Xylanibacter ruminicola</name>
    <name type="common">Prevotella ruminicola</name>
    <dbReference type="NCBI Taxonomy" id="839"/>
    <lineage>
        <taxon>Bacteria</taxon>
        <taxon>Pseudomonadati</taxon>
        <taxon>Bacteroidota</taxon>
        <taxon>Bacteroidia</taxon>
        <taxon>Bacteroidales</taxon>
        <taxon>Prevotellaceae</taxon>
        <taxon>Xylanibacter</taxon>
    </lineage>
</organism>
<dbReference type="GO" id="GO:0009279">
    <property type="term" value="C:cell outer membrane"/>
    <property type="evidence" value="ECO:0007669"/>
    <property type="project" value="UniProtKB-SubCell"/>
</dbReference>
<evidence type="ECO:0000256" key="1">
    <source>
        <dbReference type="ARBA" id="ARBA00004442"/>
    </source>
</evidence>
<evidence type="ECO:0000313" key="5">
    <source>
        <dbReference type="Proteomes" id="UP000887097"/>
    </source>
</evidence>
<sequence length="664" mass="74218">MTAGIAIFIGALYYSNVLTALPTDSIEKEASINEVTITSTVGSKRKVAGKGRTASIEEHLLQLNNVAMVKRGAYAWEPVVNNMSTERLSTTIDGMKIFYACTDKMDPVTSYVESGNLQRVRLDSGLDGNPQATGNIGGSIDLKLRKSGFDAAPQEFNLTTGYEANGHLQVYGADAAFSSQTFYANFGAFYRDADNYRAGGHQDVPFSKFHKVNSFLNLGFRPAPNHIVEGTVIFDRATDVGYPALNMDVSDATGLITSLSYRREQLAGLFYRWETKVYYNHITHNMDDSTRPDVIIHMDMPGKSSTAGLYSLLEGSRGKHQYQLNFDCYYNTLFADMTMYVEGAKPMYMLTWPDVGTFNSGLSLSDNIRLSDTHSIHLSAKGSWQQQRINSDEGYHALEIFFPGVERSKRTFMGRVSVSYAWQKNGWRLAAGTGYGNRAPSVTESFGYFLNNAFDRYDYIGNPHLKNESAVELNTSASWQNDVIDTRLEVNAFFFHNYIIGTPDNRLSAMTIGAPGVKVYQNLKHAKIVNTAFTFSVTPLSWLRWDNKVSYSYGKESTGAHLPLIAPFTYLTALKLFHQNWEGELGGELVGKQSNYSNKYGESLTPGYAVWHISAGYQFNIHTVVANIHVGVDNLFDRYYSTYSDWNHIPQKGRNIYANLSVKL</sequence>
<comment type="caution">
    <text evidence="4">The sequence shown here is derived from an EMBL/GenBank/DDBJ whole genome shotgun (WGS) entry which is preliminary data.</text>
</comment>
<accession>A0AA37HZG3</accession>
<dbReference type="OMA" id="YERYSWG"/>
<dbReference type="Proteomes" id="UP000887097">
    <property type="component" value="Unassembled WGS sequence"/>
</dbReference>
<protein>
    <submittedName>
        <fullName evidence="4">Ligand-gated channel</fullName>
    </submittedName>
</protein>